<proteinExistence type="inferred from homology"/>
<keyword evidence="4" id="KW-1185">Reference proteome</keyword>
<comment type="similarity">
    <text evidence="1">Belongs to the IMPACT family.</text>
</comment>
<organism evidence="3 4">
    <name type="scientific">Cristinia sonorae</name>
    <dbReference type="NCBI Taxonomy" id="1940300"/>
    <lineage>
        <taxon>Eukaryota</taxon>
        <taxon>Fungi</taxon>
        <taxon>Dikarya</taxon>
        <taxon>Basidiomycota</taxon>
        <taxon>Agaricomycotina</taxon>
        <taxon>Agaricomycetes</taxon>
        <taxon>Agaricomycetidae</taxon>
        <taxon>Agaricales</taxon>
        <taxon>Pleurotineae</taxon>
        <taxon>Stephanosporaceae</taxon>
        <taxon>Cristinia</taxon>
    </lineage>
</organism>
<dbReference type="InterPro" id="IPR001498">
    <property type="entry name" value="Impact_N"/>
</dbReference>
<dbReference type="EMBL" id="JAEVFJ010000040">
    <property type="protein sequence ID" value="KAH8087808.1"/>
    <property type="molecule type" value="Genomic_DNA"/>
</dbReference>
<feature type="domain" description="Impact N-terminal" evidence="2">
    <location>
        <begin position="29"/>
        <end position="146"/>
    </location>
</feature>
<sequence length="233" mass="25936">MSAPNLDTFITSSRPVPQPLAISQEIRDRGSTFLGHIFRVNNPEDASRTVKHVRNVLHGSKRATHEIAAWRCMVLKSGKSGLGGPEDFELRSGSEDDGEKYAGERVLRTMRSEGAMDAVVIISRWYGGEMLGPVRFSHIEKCAREVCRTFRQKEDMEECITTLTSLDDILATLRAELALSTSTARKDQDYGALLESLDTKRAKRLIAARENSIKAVKLALQKCKEGTAEPRET</sequence>
<dbReference type="AlphaFoldDB" id="A0A8K0XLA2"/>
<evidence type="ECO:0000313" key="3">
    <source>
        <dbReference type="EMBL" id="KAH8087808.1"/>
    </source>
</evidence>
<evidence type="ECO:0000256" key="1">
    <source>
        <dbReference type="ARBA" id="ARBA00007665"/>
    </source>
</evidence>
<protein>
    <submittedName>
        <fullName evidence="3">Ribosomal protein S5 domain 2-like protein</fullName>
    </submittedName>
</protein>
<dbReference type="PANTHER" id="PTHR16301:SF25">
    <property type="entry name" value="PROTEIN IMPACT"/>
    <property type="match status" value="1"/>
</dbReference>
<dbReference type="Proteomes" id="UP000813824">
    <property type="component" value="Unassembled WGS sequence"/>
</dbReference>
<name>A0A8K0XLA2_9AGAR</name>
<keyword evidence="3" id="KW-0689">Ribosomal protein</keyword>
<accession>A0A8K0XLA2</accession>
<dbReference type="InterPro" id="IPR020568">
    <property type="entry name" value="Ribosomal_Su5_D2-typ_SF"/>
</dbReference>
<reference evidence="3" key="1">
    <citation type="journal article" date="2021" name="New Phytol.">
        <title>Evolutionary innovations through gain and loss of genes in the ectomycorrhizal Boletales.</title>
        <authorList>
            <person name="Wu G."/>
            <person name="Miyauchi S."/>
            <person name="Morin E."/>
            <person name="Kuo A."/>
            <person name="Drula E."/>
            <person name="Varga T."/>
            <person name="Kohler A."/>
            <person name="Feng B."/>
            <person name="Cao Y."/>
            <person name="Lipzen A."/>
            <person name="Daum C."/>
            <person name="Hundley H."/>
            <person name="Pangilinan J."/>
            <person name="Johnson J."/>
            <person name="Barry K."/>
            <person name="LaButti K."/>
            <person name="Ng V."/>
            <person name="Ahrendt S."/>
            <person name="Min B."/>
            <person name="Choi I.G."/>
            <person name="Park H."/>
            <person name="Plett J.M."/>
            <person name="Magnuson J."/>
            <person name="Spatafora J.W."/>
            <person name="Nagy L.G."/>
            <person name="Henrissat B."/>
            <person name="Grigoriev I.V."/>
            <person name="Yang Z.L."/>
            <person name="Xu J."/>
            <person name="Martin F.M."/>
        </authorList>
    </citation>
    <scope>NUCLEOTIDE SEQUENCE</scope>
    <source>
        <strain evidence="3">KKN 215</strain>
    </source>
</reference>
<dbReference type="GO" id="GO:0140469">
    <property type="term" value="P:GCN2-mediated signaling"/>
    <property type="evidence" value="ECO:0007669"/>
    <property type="project" value="TreeGrafter"/>
</dbReference>
<keyword evidence="3" id="KW-0687">Ribonucleoprotein</keyword>
<dbReference type="GO" id="GO:0006446">
    <property type="term" value="P:regulation of translational initiation"/>
    <property type="evidence" value="ECO:0007669"/>
    <property type="project" value="TreeGrafter"/>
</dbReference>
<dbReference type="GO" id="GO:0005737">
    <property type="term" value="C:cytoplasm"/>
    <property type="evidence" value="ECO:0007669"/>
    <property type="project" value="TreeGrafter"/>
</dbReference>
<dbReference type="InterPro" id="IPR036956">
    <property type="entry name" value="Impact_N_sf"/>
</dbReference>
<dbReference type="PANTHER" id="PTHR16301">
    <property type="entry name" value="IMPACT-RELATED"/>
    <property type="match status" value="1"/>
</dbReference>
<dbReference type="Pfam" id="PF01205">
    <property type="entry name" value="Impact_N"/>
    <property type="match status" value="1"/>
</dbReference>
<dbReference type="InterPro" id="IPR023582">
    <property type="entry name" value="Impact"/>
</dbReference>
<comment type="caution">
    <text evidence="3">The sequence shown here is derived from an EMBL/GenBank/DDBJ whole genome shotgun (WGS) entry which is preliminary data.</text>
</comment>
<dbReference type="OrthoDB" id="69641at2759"/>
<evidence type="ECO:0000313" key="4">
    <source>
        <dbReference type="Proteomes" id="UP000813824"/>
    </source>
</evidence>
<dbReference type="SUPFAM" id="SSF54211">
    <property type="entry name" value="Ribosomal protein S5 domain 2-like"/>
    <property type="match status" value="1"/>
</dbReference>
<evidence type="ECO:0000259" key="2">
    <source>
        <dbReference type="Pfam" id="PF01205"/>
    </source>
</evidence>
<dbReference type="GO" id="GO:0005840">
    <property type="term" value="C:ribosome"/>
    <property type="evidence" value="ECO:0007669"/>
    <property type="project" value="UniProtKB-KW"/>
</dbReference>
<dbReference type="Gene3D" id="3.30.230.30">
    <property type="entry name" value="Impact, N-terminal domain"/>
    <property type="match status" value="1"/>
</dbReference>
<gene>
    <name evidence="3" type="ORF">BXZ70DRAFT_1011523</name>
</gene>